<evidence type="ECO:0000259" key="3">
    <source>
        <dbReference type="Pfam" id="PF01370"/>
    </source>
</evidence>
<dbReference type="GO" id="GO:0015035">
    <property type="term" value="F:protein-disulfide reductase activity"/>
    <property type="evidence" value="ECO:0007669"/>
    <property type="project" value="InterPro"/>
</dbReference>
<feature type="domain" description="DUF1731" evidence="4">
    <location>
        <begin position="430"/>
        <end position="476"/>
    </location>
</feature>
<evidence type="ECO:0000259" key="4">
    <source>
        <dbReference type="Pfam" id="PF08338"/>
    </source>
</evidence>
<dbReference type="InterPro" id="IPR007263">
    <property type="entry name" value="DCC1-like"/>
</dbReference>
<feature type="transmembrane region" description="Helical" evidence="2">
    <location>
        <begin position="137"/>
        <end position="157"/>
    </location>
</feature>
<dbReference type="EMBL" id="SOBT01000008">
    <property type="protein sequence ID" value="TDU31379.1"/>
    <property type="molecule type" value="Genomic_DNA"/>
</dbReference>
<keyword evidence="6" id="KW-1185">Reference proteome</keyword>
<feature type="transmembrane region" description="Helical" evidence="2">
    <location>
        <begin position="65"/>
        <end position="84"/>
    </location>
</feature>
<evidence type="ECO:0000256" key="1">
    <source>
        <dbReference type="ARBA" id="ARBA00009353"/>
    </source>
</evidence>
<evidence type="ECO:0000313" key="6">
    <source>
        <dbReference type="Proteomes" id="UP000295341"/>
    </source>
</evidence>
<dbReference type="PANTHER" id="PTHR11092">
    <property type="entry name" value="SUGAR NUCLEOTIDE EPIMERASE RELATED"/>
    <property type="match status" value="1"/>
</dbReference>
<gene>
    <name evidence="5" type="ORF">DFR24_0747</name>
</gene>
<proteinExistence type="inferred from homology"/>
<protein>
    <recommendedName>
        <fullName evidence="7">TIGR01777 family protein</fullName>
    </recommendedName>
</protein>
<dbReference type="Pfam" id="PF04134">
    <property type="entry name" value="DCC1-like"/>
    <property type="match status" value="1"/>
</dbReference>
<dbReference type="InterPro" id="IPR010099">
    <property type="entry name" value="SDR39U1"/>
</dbReference>
<dbReference type="InterPro" id="IPR013549">
    <property type="entry name" value="DUF1731"/>
</dbReference>
<dbReference type="InterPro" id="IPR036291">
    <property type="entry name" value="NAD(P)-bd_dom_sf"/>
</dbReference>
<feature type="domain" description="NAD-dependent epimerase/dehydratase" evidence="3">
    <location>
        <begin position="183"/>
        <end position="394"/>
    </location>
</feature>
<reference evidence="5 6" key="1">
    <citation type="submission" date="2019-03" db="EMBL/GenBank/DDBJ databases">
        <title>Genomic Encyclopedia of Type Strains, Phase IV (KMG-IV): sequencing the most valuable type-strain genomes for metagenomic binning, comparative biology and taxonomic classification.</title>
        <authorList>
            <person name="Goeker M."/>
        </authorList>
    </citation>
    <scope>NUCLEOTIDE SEQUENCE [LARGE SCALE GENOMIC DNA]</scope>
    <source>
        <strain evidence="5 6">DSM 26377</strain>
    </source>
</reference>
<dbReference type="InterPro" id="IPR001509">
    <property type="entry name" value="Epimerase_deHydtase"/>
</dbReference>
<dbReference type="Pfam" id="PF08338">
    <property type="entry name" value="DUF1731"/>
    <property type="match status" value="1"/>
</dbReference>
<dbReference type="Gene3D" id="3.40.50.720">
    <property type="entry name" value="NAD(P)-binding Rossmann-like Domain"/>
    <property type="match status" value="1"/>
</dbReference>
<feature type="transmembrane region" description="Helical" evidence="2">
    <location>
        <begin position="96"/>
        <end position="117"/>
    </location>
</feature>
<evidence type="ECO:0000256" key="2">
    <source>
        <dbReference type="SAM" id="Phobius"/>
    </source>
</evidence>
<accession>A0A4R7PCM6</accession>
<dbReference type="Pfam" id="PF01370">
    <property type="entry name" value="Epimerase"/>
    <property type="match status" value="1"/>
</dbReference>
<evidence type="ECO:0000313" key="5">
    <source>
        <dbReference type="EMBL" id="TDU31379.1"/>
    </source>
</evidence>
<dbReference type="SUPFAM" id="SSF51735">
    <property type="entry name" value="NAD(P)-binding Rossmann-fold domains"/>
    <property type="match status" value="1"/>
</dbReference>
<evidence type="ECO:0008006" key="7">
    <source>
        <dbReference type="Google" id="ProtNLM"/>
    </source>
</evidence>
<sequence length="617" mass="68549">MITLMIFLTLQSVMGGLDNLWHHELQARLPSQPGARKELALHSVRELIYGLIYIGIAWWSWNGTWVWLLIALLVTEVVITLWDFIEEDRSRPLPPFERVLHTLLSINYGVLLVLLAAPLQEWSHAPTAISPVDYGGWSWLMTLFGCGVLAWGLRNLFAVARLGVPQWQRDPVRAQHKASAREVLVTGATGFVGRALVRALVERGERVIALSRHPEIARDQFGPHVEVVDDLARLASSRRIDTLFNLAGEPIAGGPWTRRRKQRLVDSRVAMAARVGALIARLERAPEVLINASAIGYYGDRADATLGEDDTPGSGFLAEVCGQWEAAAERAGTRGVRVCRIRIGLVLGPGGGLLQPLALAARFGAATVLGDGRQWQSWIHLDDLVRLLLHAMDRTSMRGAINAVAPEAVTQRVFTQRLAETLHRPAWLRVPARFLHALPGGMSELFLGSQRIEPRVALAQDFRFRHPRLDGALRAILVPAPSKATTVAVYVNDACPVCHAEMDRYRAESQREHRSITFCSIDFGFPGLPAYGLKADDLRRRLFVYTSDGRLRSGMDAMRAIWRDLPSLRWLAWVSGLPGFRQLADLIYDLVLAPALDAWNRRRAAASTPSVTVTHQP</sequence>
<name>A0A4R7PCM6_9GAMM</name>
<dbReference type="NCBIfam" id="TIGR01777">
    <property type="entry name" value="yfcH"/>
    <property type="match status" value="1"/>
</dbReference>
<comment type="caution">
    <text evidence="5">The sequence shown here is derived from an EMBL/GenBank/DDBJ whole genome shotgun (WGS) entry which is preliminary data.</text>
</comment>
<dbReference type="PANTHER" id="PTHR11092:SF0">
    <property type="entry name" value="EPIMERASE FAMILY PROTEIN SDR39U1"/>
    <property type="match status" value="1"/>
</dbReference>
<keyword evidence="2" id="KW-0472">Membrane</keyword>
<dbReference type="Proteomes" id="UP000295341">
    <property type="component" value="Unassembled WGS sequence"/>
</dbReference>
<dbReference type="OrthoDB" id="9801773at2"/>
<comment type="similarity">
    <text evidence="1">Belongs to the NAD(P)-dependent epimerase/dehydratase family. SDR39U1 subfamily.</text>
</comment>
<organism evidence="5 6">
    <name type="scientific">Panacagrimonas perspica</name>
    <dbReference type="NCBI Taxonomy" id="381431"/>
    <lineage>
        <taxon>Bacteria</taxon>
        <taxon>Pseudomonadati</taxon>
        <taxon>Pseudomonadota</taxon>
        <taxon>Gammaproteobacteria</taxon>
        <taxon>Nevskiales</taxon>
        <taxon>Nevskiaceae</taxon>
        <taxon>Panacagrimonas</taxon>
    </lineage>
</organism>
<dbReference type="RefSeq" id="WP_133879964.1">
    <property type="nucleotide sequence ID" value="NZ_MWIN01000039.1"/>
</dbReference>
<dbReference type="AlphaFoldDB" id="A0A4R7PCM6"/>
<keyword evidence="2" id="KW-1133">Transmembrane helix</keyword>
<keyword evidence="2" id="KW-0812">Transmembrane</keyword>